<dbReference type="RefSeq" id="WP_283757159.1">
    <property type="nucleotide sequence ID" value="NZ_JAQOSQ010000003.1"/>
</dbReference>
<keyword evidence="4" id="KW-1185">Reference proteome</keyword>
<accession>A0ABT7BTJ8</accession>
<proteinExistence type="predicted"/>
<evidence type="ECO:0000256" key="1">
    <source>
        <dbReference type="SAM" id="MobiDB-lite"/>
    </source>
</evidence>
<dbReference type="InterPro" id="IPR010802">
    <property type="entry name" value="DUF1400"/>
</dbReference>
<feature type="compositionally biased region" description="Basic and acidic residues" evidence="1">
    <location>
        <begin position="239"/>
        <end position="261"/>
    </location>
</feature>
<evidence type="ECO:0000259" key="2">
    <source>
        <dbReference type="Pfam" id="PF07176"/>
    </source>
</evidence>
<feature type="region of interest" description="Disordered" evidence="1">
    <location>
        <begin position="222"/>
        <end position="270"/>
    </location>
</feature>
<name>A0ABT7BTJ8_9CYAN</name>
<sequence length="270" mass="29764">MDKVRSITAPTTSRLRFLGTSQKWMNGLVLGTAASLLCWMPTARASETIIFKYQSEQVTLGVRELKEFVRSGEVPSDFQRFLRNTDNVPAKVREVLNLSIRVNPKLFRRLANTSTGEFAILKLDEAIASSASRDDLEAVRSTLIEAVEAEGKLTLISLLERYPIETVTVDLSSLEPAYLQVRALIERVIPALEVAKEFLQDLVCECEQSSHVPGEAVIATTDPSLPTAQSQCPPSNTARETDGGMDVGHHSPDLEPDRLTELSHLSTTVE</sequence>
<gene>
    <name evidence="3" type="ORF">PMH09_04800</name>
</gene>
<feature type="domain" description="DUF1400" evidence="2">
    <location>
        <begin position="45"/>
        <end position="170"/>
    </location>
</feature>
<reference evidence="3 4" key="1">
    <citation type="submission" date="2023-01" db="EMBL/GenBank/DDBJ databases">
        <title>Novel diversity within Roseofilum (Cyanobacteria; Desertifilaceae) from marine benthic mats with descriptions of four novel species.</title>
        <authorList>
            <person name="Wang Y."/>
            <person name="Berthold D.E."/>
            <person name="Hu J."/>
            <person name="Lefler F.W."/>
            <person name="Laughinghouse H.D. IV."/>
        </authorList>
    </citation>
    <scope>NUCLEOTIDE SEQUENCE [LARGE SCALE GENOMIC DNA]</scope>
    <source>
        <strain evidence="3 4">BLCC-M143</strain>
    </source>
</reference>
<dbReference type="EMBL" id="JAQOSQ010000003">
    <property type="protein sequence ID" value="MDJ1182507.1"/>
    <property type="molecule type" value="Genomic_DNA"/>
</dbReference>
<organism evidence="3 4">
    <name type="scientific">Roseofilum casamattae BLCC-M143</name>
    <dbReference type="NCBI Taxonomy" id="3022442"/>
    <lineage>
        <taxon>Bacteria</taxon>
        <taxon>Bacillati</taxon>
        <taxon>Cyanobacteriota</taxon>
        <taxon>Cyanophyceae</taxon>
        <taxon>Desertifilales</taxon>
        <taxon>Desertifilaceae</taxon>
        <taxon>Roseofilum</taxon>
        <taxon>Roseofilum casamattae</taxon>
    </lineage>
</organism>
<keyword evidence="3" id="KW-0378">Hydrolase</keyword>
<comment type="caution">
    <text evidence="3">The sequence shown here is derived from an EMBL/GenBank/DDBJ whole genome shotgun (WGS) entry which is preliminary data.</text>
</comment>
<dbReference type="Proteomes" id="UP001232992">
    <property type="component" value="Unassembled WGS sequence"/>
</dbReference>
<dbReference type="Pfam" id="PF07176">
    <property type="entry name" value="DUF1400"/>
    <property type="match status" value="1"/>
</dbReference>
<evidence type="ECO:0000313" key="4">
    <source>
        <dbReference type="Proteomes" id="UP001232992"/>
    </source>
</evidence>
<dbReference type="GO" id="GO:0016787">
    <property type="term" value="F:hydrolase activity"/>
    <property type="evidence" value="ECO:0007669"/>
    <property type="project" value="UniProtKB-KW"/>
</dbReference>
<feature type="compositionally biased region" description="Polar residues" evidence="1">
    <location>
        <begin position="222"/>
        <end position="238"/>
    </location>
</feature>
<protein>
    <submittedName>
        <fullName evidence="3">Alpha/beta hydrolase</fullName>
    </submittedName>
</protein>
<evidence type="ECO:0000313" key="3">
    <source>
        <dbReference type="EMBL" id="MDJ1182507.1"/>
    </source>
</evidence>